<keyword evidence="3" id="KW-1185">Reference proteome</keyword>
<dbReference type="STRING" id="416591.Tlet_1733"/>
<dbReference type="HOGENOM" id="CLU_1601285_0_0_0"/>
<keyword evidence="1" id="KW-0472">Membrane</keyword>
<dbReference type="Proteomes" id="UP000002016">
    <property type="component" value="Chromosome"/>
</dbReference>
<organism evidence="2 3">
    <name type="scientific">Pseudothermotoga lettingae (strain ATCC BAA-301 / DSM 14385 / NBRC 107922 / TMO)</name>
    <name type="common">Thermotoga lettingae</name>
    <dbReference type="NCBI Taxonomy" id="416591"/>
    <lineage>
        <taxon>Bacteria</taxon>
        <taxon>Thermotogati</taxon>
        <taxon>Thermotogota</taxon>
        <taxon>Thermotogae</taxon>
        <taxon>Thermotogales</taxon>
        <taxon>Thermotogaceae</taxon>
        <taxon>Pseudothermotoga</taxon>
    </lineage>
</organism>
<gene>
    <name evidence="2" type="ordered locus">Tlet_1733</name>
</gene>
<evidence type="ECO:0000256" key="1">
    <source>
        <dbReference type="SAM" id="Phobius"/>
    </source>
</evidence>
<keyword evidence="1" id="KW-1133">Transmembrane helix</keyword>
<proteinExistence type="predicted"/>
<reference evidence="2 3" key="1">
    <citation type="submission" date="2007-08" db="EMBL/GenBank/DDBJ databases">
        <title>Complete sequence of Thermotoga lettingae TMO.</title>
        <authorList>
            <consortium name="US DOE Joint Genome Institute"/>
            <person name="Copeland A."/>
            <person name="Lucas S."/>
            <person name="Lapidus A."/>
            <person name="Barry K."/>
            <person name="Glavina del Rio T."/>
            <person name="Dalin E."/>
            <person name="Tice H."/>
            <person name="Pitluck S."/>
            <person name="Foster B."/>
            <person name="Bruce D."/>
            <person name="Schmutz J."/>
            <person name="Larimer F."/>
            <person name="Land M."/>
            <person name="Hauser L."/>
            <person name="Kyrpides N."/>
            <person name="Mikhailova N."/>
            <person name="Nelson K."/>
            <person name="Gogarten J.P."/>
            <person name="Noll K."/>
            <person name="Richardson P."/>
        </authorList>
    </citation>
    <scope>NUCLEOTIDE SEQUENCE [LARGE SCALE GENOMIC DNA]</scope>
    <source>
        <strain evidence="3">ATCC BAA-301 / DSM 14385 / NBRC 107922 / TMO</strain>
    </source>
</reference>
<dbReference type="EMBL" id="CP000812">
    <property type="protein sequence ID" value="ABV34287.1"/>
    <property type="molecule type" value="Genomic_DNA"/>
</dbReference>
<feature type="transmembrane region" description="Helical" evidence="1">
    <location>
        <begin position="99"/>
        <end position="117"/>
    </location>
</feature>
<dbReference type="AlphaFoldDB" id="A8F803"/>
<name>A8F803_PSELT</name>
<feature type="transmembrane region" description="Helical" evidence="1">
    <location>
        <begin position="24"/>
        <end position="42"/>
    </location>
</feature>
<evidence type="ECO:0000313" key="3">
    <source>
        <dbReference type="Proteomes" id="UP000002016"/>
    </source>
</evidence>
<evidence type="ECO:0000313" key="2">
    <source>
        <dbReference type="EMBL" id="ABV34287.1"/>
    </source>
</evidence>
<feature type="transmembrane region" description="Helical" evidence="1">
    <location>
        <begin position="72"/>
        <end position="92"/>
    </location>
</feature>
<dbReference type="KEGG" id="tle:Tlet_1733"/>
<feature type="transmembrane region" description="Helical" evidence="1">
    <location>
        <begin position="123"/>
        <end position="141"/>
    </location>
</feature>
<keyword evidence="1" id="KW-0812">Transmembrane</keyword>
<accession>A8F803</accession>
<feature type="transmembrane region" description="Helical" evidence="1">
    <location>
        <begin position="49"/>
        <end position="66"/>
    </location>
</feature>
<protein>
    <submittedName>
        <fullName evidence="2">Uncharacterized protein</fullName>
    </submittedName>
</protein>
<sequence length="166" mass="18777">MLVAKILFSVAAIIFQFVLKFEEWQIVLSAAFLIPTSIYFVFKKTRKADILHTITLILTIAAIMLPKLRGSPAVSIMPFYLSLALSILYDLFFLSKIWYFVWAGFWGLTGFGLVQLAKDKLSNNAWIVFLAVLLIGVRDLFERRKACGGKICPLSNERDMESGEDS</sequence>
<reference evidence="2 3" key="2">
    <citation type="journal article" date="2009" name="Proc. Natl. Acad. Sci. U.S.A.">
        <title>On the chimeric nature, thermophilic origin, and phylogenetic placement of the Thermotogales.</title>
        <authorList>
            <person name="Zhaxybayeva O."/>
            <person name="Swithers K.S."/>
            <person name="Lapierre P."/>
            <person name="Fournier G.P."/>
            <person name="Bickhart D.M."/>
            <person name="DeBoy R.T."/>
            <person name="Nelson K.E."/>
            <person name="Nesbo C.L."/>
            <person name="Doolittle W.F."/>
            <person name="Gogarten J.P."/>
            <person name="Noll K.M."/>
        </authorList>
    </citation>
    <scope>NUCLEOTIDE SEQUENCE [LARGE SCALE GENOMIC DNA]</scope>
    <source>
        <strain evidence="3">ATCC BAA-301 / DSM 14385 / NBRC 107922 / TMO</strain>
    </source>
</reference>